<reference evidence="2" key="1">
    <citation type="journal article" date="2020" name="Nature">
        <title>Giant virus diversity and host interactions through global metagenomics.</title>
        <authorList>
            <person name="Schulz F."/>
            <person name="Roux S."/>
            <person name="Paez-Espino D."/>
            <person name="Jungbluth S."/>
            <person name="Walsh D.A."/>
            <person name="Denef V.J."/>
            <person name="McMahon K.D."/>
            <person name="Konstantinidis K.T."/>
            <person name="Eloe-Fadrosh E.A."/>
            <person name="Kyrpides N.C."/>
            <person name="Woyke T."/>
        </authorList>
    </citation>
    <scope>NUCLEOTIDE SEQUENCE</scope>
    <source>
        <strain evidence="2">GVMAG-M-3300023174-75</strain>
    </source>
</reference>
<evidence type="ECO:0000313" key="2">
    <source>
        <dbReference type="EMBL" id="QHT21081.1"/>
    </source>
</evidence>
<name>A0A6C0DXH7_9ZZZZ</name>
<dbReference type="EMBL" id="MN739685">
    <property type="protein sequence ID" value="QHT21081.1"/>
    <property type="molecule type" value="Genomic_DNA"/>
</dbReference>
<dbReference type="Pfam" id="PF23827">
    <property type="entry name" value="DUF7197"/>
    <property type="match status" value="1"/>
</dbReference>
<dbReference type="AlphaFoldDB" id="A0A6C0DXH7"/>
<dbReference type="InterPro" id="IPR055621">
    <property type="entry name" value="DUF7197"/>
</dbReference>
<proteinExistence type="predicted"/>
<feature type="compositionally biased region" description="Low complexity" evidence="1">
    <location>
        <begin position="156"/>
        <end position="182"/>
    </location>
</feature>
<sequence length="211" mass="24676">MVQNIDTQNDILLTKLMIFYKETEHFDKMISIINGTSKISLRIVDWFVTNYSKKNYCVIENPNTNERFKVYNDYKLKLKAYSKKKFDPFCRWDRINVPYKDTMCVQTTLGQLNFFKWTIENNILEYIENNYSTIENDMNLRNSSAKVKNTSINSNTSIESSDSYTSTSSQLSSSSNNSTNSNKTRKKREELSLNASKIIKKEFISTTLVFN</sequence>
<accession>A0A6C0DXH7</accession>
<organism evidence="2">
    <name type="scientific">viral metagenome</name>
    <dbReference type="NCBI Taxonomy" id="1070528"/>
    <lineage>
        <taxon>unclassified sequences</taxon>
        <taxon>metagenomes</taxon>
        <taxon>organismal metagenomes</taxon>
    </lineage>
</organism>
<protein>
    <submittedName>
        <fullName evidence="2">Uncharacterized protein</fullName>
    </submittedName>
</protein>
<evidence type="ECO:0000256" key="1">
    <source>
        <dbReference type="SAM" id="MobiDB-lite"/>
    </source>
</evidence>
<feature type="region of interest" description="Disordered" evidence="1">
    <location>
        <begin position="156"/>
        <end position="189"/>
    </location>
</feature>